<feature type="domain" description="TF-B3" evidence="7">
    <location>
        <begin position="494"/>
        <end position="593"/>
    </location>
</feature>
<dbReference type="EnsemblPlants" id="OPUNC07G05200.1">
    <property type="protein sequence ID" value="OPUNC07G05200.1"/>
    <property type="gene ID" value="OPUNC07G05200"/>
</dbReference>
<feature type="domain" description="TF-B3" evidence="7">
    <location>
        <begin position="130"/>
        <end position="228"/>
    </location>
</feature>
<dbReference type="STRING" id="4537.A0A0E0LHW7"/>
<evidence type="ECO:0000256" key="2">
    <source>
        <dbReference type="ARBA" id="ARBA00023015"/>
    </source>
</evidence>
<dbReference type="CDD" id="cd10017">
    <property type="entry name" value="B3_DNA"/>
    <property type="match status" value="2"/>
</dbReference>
<sequence>MAAAPPPLADDINRITVTCGSHAPPRTPAASPPVGSVVFYFVDGHAEQFCQFPAPLLEQLAVPPAPRFFLCTVADVRLRADALTNEAYAAITLDPVGDHDIPRLAPASAVPAAAAAAGGQQQQQQQFRSFVKTLMSSDADYRNRFAAPMFVAKDVFPPLVDAKAVQPLVVKDLQGSPMTFDYGRNGSRVTLVKGWKKFQDDMDFVDGDSVIFMRRGDDELYVGVRRRCTLDKPLNTLRSRPTTPLQVAVQEVIAAAAHAAAGEQFTVTYRSRQDGDEFVVPREVVEEGLRLRARFTPEMEVEFVWAVEDGAPPSVGPQGMITAMDDTTRMWRALEIGWTGNSKMNKRANFWQVRSVRYGDRASAAPPPPPSPKRAAAAAAEGSPSSSAQAQAFNVTRDMWLACAAPKSGRLPAVGSLVYYFPDGHAEQCPSRPPEPLPGRIFLCKVTEVHLCATRNEPMATISLVPVAADDHSLQLQAPADPSSTPPQNLVSFVKPLTYTDAVKNRYRFIIPKKDAVMGVLPQLEQNDDVLLRIKDTDGMEWVFNYTWKEHTRMFRSGWIKFTNANRLVTGDNVVFMRRIDNGEIFMGLRRTLKPELGSVEEVIDAVWKAARLKPFKVTYTSRQDGDEFVVPCDIVLHGLLAKFTPGMVVNFVWAAEEGKLPIIGPQGKVIAIENYATSIWRMIQVEWASSSEMNRYVNFWQIREVPGESSSQTSTCILNTQNYSPAPDRNTVHALQLPEGTRQLQHNKKSVSSSSTEELPTFRLFGQEMTPGVPPRRDGASGQASLFSHYLLKDEDELVPTMRKRLEALLPDSTRSPAPTFHTLPSFLVSVAAPAVAKASDLYCEEPDRDDDDGLAAILHDAWELPTRPVLRNFNGATFLSKPWLALAVDGHNVVAEPQRLMPGLLLPEEMALDPASRAFLSLADGRFP</sequence>
<dbReference type="PANTHER" id="PTHR31384:SF94">
    <property type="entry name" value="AUXIN RESPONSE FACTOR 17"/>
    <property type="match status" value="1"/>
</dbReference>
<keyword evidence="2" id="KW-0805">Transcription regulation</keyword>
<dbReference type="InterPro" id="IPR044835">
    <property type="entry name" value="ARF_plant"/>
</dbReference>
<keyword evidence="9" id="KW-1185">Reference proteome</keyword>
<dbReference type="Pfam" id="PF02362">
    <property type="entry name" value="B3"/>
    <property type="match status" value="2"/>
</dbReference>
<keyword evidence="3" id="KW-0238">DNA-binding</keyword>
<dbReference type="Gramene" id="OPUNC07G05200.1">
    <property type="protein sequence ID" value="OPUNC07G05200.1"/>
    <property type="gene ID" value="OPUNC07G05200"/>
</dbReference>
<dbReference type="InterPro" id="IPR003340">
    <property type="entry name" value="B3_DNA-bd"/>
</dbReference>
<dbReference type="PANTHER" id="PTHR31384">
    <property type="entry name" value="AUXIN RESPONSE FACTOR 4-RELATED"/>
    <property type="match status" value="1"/>
</dbReference>
<dbReference type="eggNOG" id="ENOG502QVP0">
    <property type="taxonomic scope" value="Eukaryota"/>
</dbReference>
<dbReference type="GO" id="GO:0005634">
    <property type="term" value="C:nucleus"/>
    <property type="evidence" value="ECO:0007669"/>
    <property type="project" value="UniProtKB-SubCell"/>
</dbReference>
<proteinExistence type="predicted"/>
<accession>A0A0E0LHW7</accession>
<dbReference type="GO" id="GO:0006355">
    <property type="term" value="P:regulation of DNA-templated transcription"/>
    <property type="evidence" value="ECO:0007669"/>
    <property type="project" value="InterPro"/>
</dbReference>
<dbReference type="SMART" id="SM01019">
    <property type="entry name" value="B3"/>
    <property type="match status" value="2"/>
</dbReference>
<comment type="subcellular location">
    <subcellularLocation>
        <location evidence="1">Nucleus</location>
    </subcellularLocation>
</comment>
<dbReference type="GO" id="GO:0009725">
    <property type="term" value="P:response to hormone"/>
    <property type="evidence" value="ECO:0007669"/>
    <property type="project" value="InterPro"/>
</dbReference>
<dbReference type="InterPro" id="IPR015300">
    <property type="entry name" value="DNA-bd_pseudobarrel_sf"/>
</dbReference>
<dbReference type="OMA" id="GHAEQFC"/>
<evidence type="ECO:0000256" key="5">
    <source>
        <dbReference type="ARBA" id="ARBA00023242"/>
    </source>
</evidence>
<reference evidence="8" key="1">
    <citation type="submission" date="2015-04" db="UniProtKB">
        <authorList>
            <consortium name="EnsemblPlants"/>
        </authorList>
    </citation>
    <scope>IDENTIFICATION</scope>
</reference>
<evidence type="ECO:0000256" key="6">
    <source>
        <dbReference type="SAM" id="MobiDB-lite"/>
    </source>
</evidence>
<name>A0A0E0LHW7_ORYPU</name>
<evidence type="ECO:0000313" key="9">
    <source>
        <dbReference type="Proteomes" id="UP000026962"/>
    </source>
</evidence>
<keyword evidence="4" id="KW-0804">Transcription</keyword>
<dbReference type="AlphaFoldDB" id="A0A0E0LHW7"/>
<evidence type="ECO:0000256" key="3">
    <source>
        <dbReference type="ARBA" id="ARBA00023125"/>
    </source>
</evidence>
<dbReference type="PROSITE" id="PS50863">
    <property type="entry name" value="B3"/>
    <property type="match status" value="2"/>
</dbReference>
<dbReference type="Gene3D" id="2.40.330.10">
    <property type="entry name" value="DNA-binding pseudobarrel domain"/>
    <property type="match status" value="2"/>
</dbReference>
<dbReference type="Proteomes" id="UP000026962">
    <property type="component" value="Chromosome 7"/>
</dbReference>
<feature type="region of interest" description="Disordered" evidence="6">
    <location>
        <begin position="360"/>
        <end position="389"/>
    </location>
</feature>
<evidence type="ECO:0000313" key="8">
    <source>
        <dbReference type="EnsemblPlants" id="OPUNC07G05200.1"/>
    </source>
</evidence>
<dbReference type="HOGENOM" id="CLU_020046_0_0_1"/>
<evidence type="ECO:0000256" key="1">
    <source>
        <dbReference type="ARBA" id="ARBA00004123"/>
    </source>
</evidence>
<reference evidence="8" key="2">
    <citation type="submission" date="2018-05" db="EMBL/GenBank/DDBJ databases">
        <title>OpunRS2 (Oryza punctata Reference Sequence Version 2).</title>
        <authorList>
            <person name="Zhang J."/>
            <person name="Kudrna D."/>
            <person name="Lee S."/>
            <person name="Talag J."/>
            <person name="Welchert J."/>
            <person name="Wing R.A."/>
        </authorList>
    </citation>
    <scope>NUCLEOTIDE SEQUENCE [LARGE SCALE GENOMIC DNA]</scope>
</reference>
<protein>
    <submittedName>
        <fullName evidence="8">Auxin response factor</fullName>
    </submittedName>
</protein>
<feature type="compositionally biased region" description="Low complexity" evidence="6">
    <location>
        <begin position="373"/>
        <end position="389"/>
    </location>
</feature>
<dbReference type="GO" id="GO:0003677">
    <property type="term" value="F:DNA binding"/>
    <property type="evidence" value="ECO:0007669"/>
    <property type="project" value="UniProtKB-KW"/>
</dbReference>
<evidence type="ECO:0000259" key="7">
    <source>
        <dbReference type="PROSITE" id="PS50863"/>
    </source>
</evidence>
<organism evidence="8">
    <name type="scientific">Oryza punctata</name>
    <name type="common">Red rice</name>
    <dbReference type="NCBI Taxonomy" id="4537"/>
    <lineage>
        <taxon>Eukaryota</taxon>
        <taxon>Viridiplantae</taxon>
        <taxon>Streptophyta</taxon>
        <taxon>Embryophyta</taxon>
        <taxon>Tracheophyta</taxon>
        <taxon>Spermatophyta</taxon>
        <taxon>Magnoliopsida</taxon>
        <taxon>Liliopsida</taxon>
        <taxon>Poales</taxon>
        <taxon>Poaceae</taxon>
        <taxon>BOP clade</taxon>
        <taxon>Oryzoideae</taxon>
        <taxon>Oryzeae</taxon>
        <taxon>Oryzinae</taxon>
        <taxon>Oryza</taxon>
    </lineage>
</organism>
<evidence type="ECO:0000256" key="4">
    <source>
        <dbReference type="ARBA" id="ARBA00023163"/>
    </source>
</evidence>
<keyword evidence="5" id="KW-0539">Nucleus</keyword>
<dbReference type="SUPFAM" id="SSF101936">
    <property type="entry name" value="DNA-binding pseudobarrel domain"/>
    <property type="match status" value="2"/>
</dbReference>